<dbReference type="RefSeq" id="XP_028542716.1">
    <property type="nucleotide sequence ID" value="XM_028686915.1"/>
</dbReference>
<dbReference type="Proteomes" id="UP000195521">
    <property type="component" value="Unassembled WGS sequence"/>
</dbReference>
<evidence type="ECO:0000313" key="3">
    <source>
        <dbReference type="Proteomes" id="UP000195521"/>
    </source>
</evidence>
<dbReference type="EMBL" id="BDQF01000008">
    <property type="protein sequence ID" value="GAW80127.1"/>
    <property type="molecule type" value="Genomic_DNA"/>
</dbReference>
<feature type="signal peptide" evidence="1">
    <location>
        <begin position="1"/>
        <end position="20"/>
    </location>
</feature>
<comment type="caution">
    <text evidence="2">The sequence shown here is derived from an EMBL/GenBank/DDBJ whole genome shotgun (WGS) entry which is preliminary data.</text>
</comment>
<keyword evidence="3" id="KW-1185">Reference proteome</keyword>
<evidence type="ECO:0000313" key="2">
    <source>
        <dbReference type="EMBL" id="GAW80127.1"/>
    </source>
</evidence>
<dbReference type="OMA" id="YVLRCTK"/>
<dbReference type="OrthoDB" id="376638at2759"/>
<feature type="chain" id="PRO_5012372448" evidence="1">
    <location>
        <begin position="21"/>
        <end position="545"/>
    </location>
</feature>
<sequence>MTQKISLLFVLLLLLIRNEAKITENEKLYMNKKGLLLPPYYQRRSGKSGRRRPYYFFMGKNKEVKIDSKNMKKYVLTNIHNLENEKWCNFTEQLRNVKNRIFNFFKRDKNVIDRLRDLNEKESLWFVTGYAKNMFTDNSFYHIIGFEHIKEMDFNKIDLVNTMPALENLLSTCGKKGNLQNGDYMIGASYRVRKHVVFYKNNNFCFNEVSKYYQTTPTSGATFTRDTPSTNTADENNKKRIHHMNKNYILCSYTYYLLYIYSKKDLKFYICTYDMNNECSVYEMKTLDKEDLHHFLNNYISGKKDLKNINVFSLIKKNKVKRHAPEDISCSELLNVINYTNKFSSYLKRLFNLCHNSDMLLENRISPKCEQGNITFIFGNTNFLLKNKTYLECVKDFFFKNDQEKNMFDHIFKNNKGYKFYVQKGVTDKSSYVLRCTKITKKKLEMLHKKLLTNYEHKNFNEKKGDSFFDYTKILFDKCANYLSSNAKKNIFNEENYTHRSVCINISSNNRFGDAENISSDIPDETLLFTLTKNFLNSLISYLHV</sequence>
<protein>
    <submittedName>
        <fullName evidence="2">Uncharacterized protein</fullName>
    </submittedName>
</protein>
<keyword evidence="1" id="KW-0732">Signal</keyword>
<name>A0A1Y1JFY9_PLAGO</name>
<reference evidence="3" key="1">
    <citation type="submission" date="2017-04" db="EMBL/GenBank/DDBJ databases">
        <title>Plasmodium gonderi genome.</title>
        <authorList>
            <person name="Arisue N."/>
            <person name="Honma H."/>
            <person name="Kawai S."/>
            <person name="Tougan T."/>
            <person name="Tanabe K."/>
            <person name="Horii T."/>
        </authorList>
    </citation>
    <scope>NUCLEOTIDE SEQUENCE [LARGE SCALE GENOMIC DNA]</scope>
    <source>
        <strain evidence="3">ATCC 30045</strain>
    </source>
</reference>
<evidence type="ECO:0000256" key="1">
    <source>
        <dbReference type="SAM" id="SignalP"/>
    </source>
</evidence>
<dbReference type="AlphaFoldDB" id="A0A1Y1JFY9"/>
<proteinExistence type="predicted"/>
<gene>
    <name evidence="2" type="ORF">PGO_070420</name>
</gene>
<organism evidence="2 3">
    <name type="scientific">Plasmodium gonderi</name>
    <dbReference type="NCBI Taxonomy" id="77519"/>
    <lineage>
        <taxon>Eukaryota</taxon>
        <taxon>Sar</taxon>
        <taxon>Alveolata</taxon>
        <taxon>Apicomplexa</taxon>
        <taxon>Aconoidasida</taxon>
        <taxon>Haemosporida</taxon>
        <taxon>Plasmodiidae</taxon>
        <taxon>Plasmodium</taxon>
        <taxon>Plasmodium (Plasmodium)</taxon>
    </lineage>
</organism>
<accession>A0A1Y1JFY9</accession>
<dbReference type="GeneID" id="39746840"/>